<dbReference type="SMART" id="SM00086">
    <property type="entry name" value="PAC"/>
    <property type="match status" value="2"/>
</dbReference>
<evidence type="ECO:0000256" key="4">
    <source>
        <dbReference type="ARBA" id="ARBA00022475"/>
    </source>
</evidence>
<keyword evidence="9 11" id="KW-0472">Membrane</keyword>
<evidence type="ECO:0000256" key="11">
    <source>
        <dbReference type="SAM" id="Phobius"/>
    </source>
</evidence>
<evidence type="ECO:0000259" key="13">
    <source>
        <dbReference type="PROSITE" id="PS50110"/>
    </source>
</evidence>
<dbReference type="EC" id="2.7.13.3" evidence="3"/>
<feature type="transmembrane region" description="Helical" evidence="11">
    <location>
        <begin position="77"/>
        <end position="99"/>
    </location>
</feature>
<evidence type="ECO:0000256" key="5">
    <source>
        <dbReference type="ARBA" id="ARBA00022553"/>
    </source>
</evidence>
<dbReference type="InterPro" id="IPR005467">
    <property type="entry name" value="His_kinase_dom"/>
</dbReference>
<feature type="transmembrane region" description="Helical" evidence="11">
    <location>
        <begin position="171"/>
        <end position="191"/>
    </location>
</feature>
<dbReference type="Gene3D" id="1.10.287.130">
    <property type="match status" value="1"/>
</dbReference>
<dbReference type="STRING" id="1322246.BN4_10825"/>
<dbReference type="Gene3D" id="3.40.50.2300">
    <property type="match status" value="1"/>
</dbReference>
<feature type="domain" description="Response regulatory" evidence="13">
    <location>
        <begin position="722"/>
        <end position="841"/>
    </location>
</feature>
<dbReference type="InterPro" id="IPR013656">
    <property type="entry name" value="PAS_4"/>
</dbReference>
<dbReference type="InterPro" id="IPR035965">
    <property type="entry name" value="PAS-like_dom_sf"/>
</dbReference>
<dbReference type="SMART" id="SM00448">
    <property type="entry name" value="REC"/>
    <property type="match status" value="1"/>
</dbReference>
<dbReference type="InterPro" id="IPR000014">
    <property type="entry name" value="PAS"/>
</dbReference>
<dbReference type="InterPro" id="IPR036890">
    <property type="entry name" value="HATPase_C_sf"/>
</dbReference>
<evidence type="ECO:0000256" key="8">
    <source>
        <dbReference type="ARBA" id="ARBA00023012"/>
    </source>
</evidence>
<keyword evidence="17" id="KW-1185">Reference proteome</keyword>
<dbReference type="CDD" id="cd00130">
    <property type="entry name" value="PAS"/>
    <property type="match status" value="2"/>
</dbReference>
<organism evidence="16 17">
    <name type="scientific">Pseudodesulfovibrio piezophilus (strain DSM 21447 / JCM 15486 / C1TLV30)</name>
    <name type="common">Desulfovibrio piezophilus</name>
    <dbReference type="NCBI Taxonomy" id="1322246"/>
    <lineage>
        <taxon>Bacteria</taxon>
        <taxon>Pseudomonadati</taxon>
        <taxon>Thermodesulfobacteriota</taxon>
        <taxon>Desulfovibrionia</taxon>
        <taxon>Desulfovibrionales</taxon>
        <taxon>Desulfovibrionaceae</taxon>
    </lineage>
</organism>
<dbReference type="Pfam" id="PF08448">
    <property type="entry name" value="PAS_4"/>
    <property type="match status" value="1"/>
</dbReference>
<evidence type="ECO:0000256" key="10">
    <source>
        <dbReference type="PROSITE-ProRule" id="PRU00169"/>
    </source>
</evidence>
<dbReference type="Pfam" id="PF13426">
    <property type="entry name" value="PAS_9"/>
    <property type="match status" value="1"/>
</dbReference>
<keyword evidence="7 11" id="KW-1133">Transmembrane helix</keyword>
<evidence type="ECO:0000256" key="2">
    <source>
        <dbReference type="ARBA" id="ARBA00004651"/>
    </source>
</evidence>
<dbReference type="Pfam" id="PF02518">
    <property type="entry name" value="HATPase_c"/>
    <property type="match status" value="1"/>
</dbReference>
<accession>M1WR28</accession>
<dbReference type="PROSITE" id="PS50113">
    <property type="entry name" value="PAC"/>
    <property type="match status" value="2"/>
</dbReference>
<dbReference type="SMART" id="SM00091">
    <property type="entry name" value="PAS"/>
    <property type="match status" value="2"/>
</dbReference>
<keyword evidence="16" id="KW-0418">Kinase</keyword>
<dbReference type="InterPro" id="IPR003661">
    <property type="entry name" value="HisK_dim/P_dom"/>
</dbReference>
<feature type="domain" description="PAC" evidence="15">
    <location>
        <begin position="406"/>
        <end position="456"/>
    </location>
</feature>
<keyword evidence="5 10" id="KW-0597">Phosphoprotein</keyword>
<reference evidence="16 17" key="1">
    <citation type="journal article" date="2013" name="PLoS ONE">
        <title>The first genomic and proteomic characterization of a deep-sea sulfate reducer: insights into the piezophilic lifestyle of Desulfovibrio piezophilus.</title>
        <authorList>
            <person name="Pradel N."/>
            <person name="Ji B."/>
            <person name="Gimenez G."/>
            <person name="Talla E."/>
            <person name="Lenoble P."/>
            <person name="Garel M."/>
            <person name="Tamburini C."/>
            <person name="Fourquet P."/>
            <person name="Lebrun R."/>
            <person name="Bertin P."/>
            <person name="Denis Y."/>
            <person name="Pophillat M."/>
            <person name="Barbe V."/>
            <person name="Ollivier B."/>
            <person name="Dolla A."/>
        </authorList>
    </citation>
    <scope>NUCLEOTIDE SEQUENCE [LARGE SCALE GENOMIC DNA]</scope>
    <source>
        <strain evidence="17">DSM 10523 / SB164P1</strain>
    </source>
</reference>
<keyword evidence="6 11" id="KW-0812">Transmembrane</keyword>
<gene>
    <name evidence="16" type="ordered locus">BN4_10825</name>
</gene>
<feature type="transmembrane region" description="Helical" evidence="11">
    <location>
        <begin position="141"/>
        <end position="159"/>
    </location>
</feature>
<dbReference type="InterPro" id="IPR001789">
    <property type="entry name" value="Sig_transdc_resp-reg_receiver"/>
</dbReference>
<dbReference type="PATRIC" id="fig|879567.3.peg.850"/>
<dbReference type="Gene3D" id="3.30.450.20">
    <property type="entry name" value="PAS domain"/>
    <property type="match status" value="2"/>
</dbReference>
<feature type="domain" description="PAS" evidence="14">
    <location>
        <begin position="207"/>
        <end position="277"/>
    </location>
</feature>
<dbReference type="PROSITE" id="PS50112">
    <property type="entry name" value="PAS"/>
    <property type="match status" value="2"/>
</dbReference>
<dbReference type="RefSeq" id="WP_015414115.1">
    <property type="nucleotide sequence ID" value="NC_020409.1"/>
</dbReference>
<feature type="modified residue" description="4-aspartylphosphate" evidence="10">
    <location>
        <position position="771"/>
    </location>
</feature>
<name>M1WR28_PSEP2</name>
<dbReference type="PROSITE" id="PS50110">
    <property type="entry name" value="RESPONSE_REGULATORY"/>
    <property type="match status" value="1"/>
</dbReference>
<dbReference type="SMART" id="SM00387">
    <property type="entry name" value="HATPase_c"/>
    <property type="match status" value="1"/>
</dbReference>
<dbReference type="InterPro" id="IPR001610">
    <property type="entry name" value="PAC"/>
</dbReference>
<dbReference type="HOGENOM" id="CLU_000445_114_15_7"/>
<dbReference type="InterPro" id="IPR004358">
    <property type="entry name" value="Sig_transdc_His_kin-like_C"/>
</dbReference>
<dbReference type="Pfam" id="PF00512">
    <property type="entry name" value="HisKA"/>
    <property type="match status" value="1"/>
</dbReference>
<proteinExistence type="predicted"/>
<dbReference type="eggNOG" id="COG3275">
    <property type="taxonomic scope" value="Bacteria"/>
</dbReference>
<feature type="domain" description="PAS" evidence="14">
    <location>
        <begin position="335"/>
        <end position="379"/>
    </location>
</feature>
<dbReference type="NCBIfam" id="TIGR00229">
    <property type="entry name" value="sensory_box"/>
    <property type="match status" value="2"/>
</dbReference>
<feature type="transmembrane region" description="Helical" evidence="11">
    <location>
        <begin position="111"/>
        <end position="132"/>
    </location>
</feature>
<sequence>MKVGLMIQGVDLFFSLFNNLALFIALVVLYRFIHEQFSAWPSSGRQIVMGIVFGFFAIGCMYEKIPVYEGVIVDQRNAVIALSGAFGGPVSALISGMLAGGFRVYLGGGGVLAGVVGVALAAFAGVVINLFFRPFSSLPRAFYFAFFASVLIVPGFLFVQDFKTGWLLTQAIALPYGVAIFCGIFVVGLLLNSQEGQAELDTLFRESEQQYRGLVESSEDLIVNVDRQARFSFVNHMAAMVLGCSPGESVGRSVFDFVLREDRRKTREWFEECIERNVRQAKLENRLVNMKNQSYRVVMWSCSFHYDDQGVFLGLGGIARDITERKRVMEEFRREAARRRALMDTATDGIVIINQEHCIIDANKAFAQMLGYELHEVLGMYTWEWEAVMTEGDTRHIFKDFSKVHTTFETQHRRKDGTAFDVEVSVGGTTIDHDSYIIAISRDISKRKVMEDHLVQAKEQAETASHAKSIFLANMSHEIRTPLNGLVGMLHLLRSSEPTEKQLEYVDIALNSSTRLNRLLSDILDLSKVEVGKIQVVKEPFDFKDVMVGLAHLFQPVAKQQGVEFSLNLDSDIPAVLLGDSTRLQQLLSNIVGNSIKFTENGTIKLDARLLPRCPADKTCLLFSIEDTGIGIPDEMVGVLFEPFTQVEGSYQRNFQGAGLGLSIVKGLVSLMGGTISLESEVGEGTTTYLSIPFETDQAASVSREKVKMVEAEGADLTLAHAVLLADDDRVSGLSAKWQMEKMGCTVTLVTNGELALEALSKSDFDMVVLDIQMPVLDGLETARAIRGGDVGLDKADIPIVALTAYAMTGDREKFLEAGMDDYLTKPMEPDELKGIFVALLN</sequence>
<dbReference type="PROSITE" id="PS50109">
    <property type="entry name" value="HIS_KIN"/>
    <property type="match status" value="1"/>
</dbReference>
<dbReference type="KEGG" id="dpi:BN4_10825"/>
<dbReference type="PANTHER" id="PTHR45339">
    <property type="entry name" value="HYBRID SIGNAL TRANSDUCTION HISTIDINE KINASE J"/>
    <property type="match status" value="1"/>
</dbReference>
<dbReference type="InterPro" id="IPR036097">
    <property type="entry name" value="HisK_dim/P_sf"/>
</dbReference>
<feature type="transmembrane region" description="Helical" evidence="11">
    <location>
        <begin position="45"/>
        <end position="65"/>
    </location>
</feature>
<dbReference type="AlphaFoldDB" id="M1WR28"/>
<evidence type="ECO:0000256" key="7">
    <source>
        <dbReference type="ARBA" id="ARBA00022989"/>
    </source>
</evidence>
<dbReference type="CDD" id="cd16922">
    <property type="entry name" value="HATPase_EvgS-ArcB-TorS-like"/>
    <property type="match status" value="1"/>
</dbReference>
<protein>
    <recommendedName>
        <fullName evidence="3">histidine kinase</fullName>
        <ecNumber evidence="3">2.7.13.3</ecNumber>
    </recommendedName>
</protein>
<comment type="catalytic activity">
    <reaction evidence="1">
        <text>ATP + protein L-histidine = ADP + protein N-phospho-L-histidine.</text>
        <dbReference type="EC" id="2.7.13.3"/>
    </reaction>
</comment>
<comment type="subcellular location">
    <subcellularLocation>
        <location evidence="2">Cell membrane</location>
        <topology evidence="2">Multi-pass membrane protein</topology>
    </subcellularLocation>
</comment>
<feature type="domain" description="Histidine kinase" evidence="12">
    <location>
        <begin position="474"/>
        <end position="696"/>
    </location>
</feature>
<keyword evidence="8" id="KW-0902">Two-component regulatory system</keyword>
<dbReference type="SUPFAM" id="SSF55785">
    <property type="entry name" value="PYP-like sensor domain (PAS domain)"/>
    <property type="match status" value="2"/>
</dbReference>
<feature type="domain" description="PAC" evidence="15">
    <location>
        <begin position="281"/>
        <end position="334"/>
    </location>
</feature>
<dbReference type="PANTHER" id="PTHR45339:SF1">
    <property type="entry name" value="HYBRID SIGNAL TRANSDUCTION HISTIDINE KINASE J"/>
    <property type="match status" value="1"/>
</dbReference>
<evidence type="ECO:0000256" key="1">
    <source>
        <dbReference type="ARBA" id="ARBA00000085"/>
    </source>
</evidence>
<dbReference type="GO" id="GO:0071555">
    <property type="term" value="P:cell wall organization"/>
    <property type="evidence" value="ECO:0007669"/>
    <property type="project" value="InterPro"/>
</dbReference>
<keyword evidence="16" id="KW-0808">Transferase</keyword>
<dbReference type="EMBL" id="FO203427">
    <property type="protein sequence ID" value="CCH48062.1"/>
    <property type="molecule type" value="Genomic_DNA"/>
</dbReference>
<evidence type="ECO:0000313" key="17">
    <source>
        <dbReference type="Proteomes" id="UP000011724"/>
    </source>
</evidence>
<keyword evidence="4" id="KW-1003">Cell membrane</keyword>
<dbReference type="SMART" id="SM00388">
    <property type="entry name" value="HisKA"/>
    <property type="match status" value="1"/>
</dbReference>
<evidence type="ECO:0000256" key="6">
    <source>
        <dbReference type="ARBA" id="ARBA00022692"/>
    </source>
</evidence>
<dbReference type="FunFam" id="3.30.565.10:FF:000010">
    <property type="entry name" value="Sensor histidine kinase RcsC"/>
    <property type="match status" value="1"/>
</dbReference>
<dbReference type="GO" id="GO:0005886">
    <property type="term" value="C:plasma membrane"/>
    <property type="evidence" value="ECO:0007669"/>
    <property type="project" value="UniProtKB-SubCell"/>
</dbReference>
<dbReference type="Gene3D" id="3.30.565.10">
    <property type="entry name" value="Histidine kinase-like ATPase, C-terminal domain"/>
    <property type="match status" value="1"/>
</dbReference>
<feature type="transmembrane region" description="Helical" evidence="11">
    <location>
        <begin position="12"/>
        <end position="33"/>
    </location>
</feature>
<dbReference type="Proteomes" id="UP000011724">
    <property type="component" value="Chromosome"/>
</dbReference>
<dbReference type="CDD" id="cd00082">
    <property type="entry name" value="HisKA"/>
    <property type="match status" value="1"/>
</dbReference>
<evidence type="ECO:0000256" key="9">
    <source>
        <dbReference type="ARBA" id="ARBA00023136"/>
    </source>
</evidence>
<dbReference type="eggNOG" id="COG2205">
    <property type="taxonomic scope" value="Bacteria"/>
</dbReference>
<dbReference type="CDD" id="cd17546">
    <property type="entry name" value="REC_hyHK_CKI1_RcsC-like"/>
    <property type="match status" value="1"/>
</dbReference>
<dbReference type="InterPro" id="IPR003594">
    <property type="entry name" value="HATPase_dom"/>
</dbReference>
<dbReference type="GO" id="GO:0000155">
    <property type="term" value="F:phosphorelay sensor kinase activity"/>
    <property type="evidence" value="ECO:0007669"/>
    <property type="project" value="InterPro"/>
</dbReference>
<dbReference type="BioCyc" id="DPIE1322246:BN4_RS17025-MONOMER"/>
<evidence type="ECO:0000313" key="16">
    <source>
        <dbReference type="EMBL" id="CCH48062.1"/>
    </source>
</evidence>
<dbReference type="PRINTS" id="PR00344">
    <property type="entry name" value="BCTRLSENSOR"/>
</dbReference>
<dbReference type="SUPFAM" id="SSF55874">
    <property type="entry name" value="ATPase domain of HSP90 chaperone/DNA topoisomerase II/histidine kinase"/>
    <property type="match status" value="1"/>
</dbReference>
<dbReference type="Pfam" id="PF07694">
    <property type="entry name" value="5TM-5TMR_LYT"/>
    <property type="match status" value="1"/>
</dbReference>
<dbReference type="OrthoDB" id="5523766at2"/>
<dbReference type="InterPro" id="IPR000700">
    <property type="entry name" value="PAS-assoc_C"/>
</dbReference>
<evidence type="ECO:0000259" key="15">
    <source>
        <dbReference type="PROSITE" id="PS50113"/>
    </source>
</evidence>
<evidence type="ECO:0000256" key="3">
    <source>
        <dbReference type="ARBA" id="ARBA00012438"/>
    </source>
</evidence>
<evidence type="ECO:0000259" key="12">
    <source>
        <dbReference type="PROSITE" id="PS50109"/>
    </source>
</evidence>
<dbReference type="SUPFAM" id="SSF47384">
    <property type="entry name" value="Homodimeric domain of signal transducing histidine kinase"/>
    <property type="match status" value="1"/>
</dbReference>
<evidence type="ECO:0000259" key="14">
    <source>
        <dbReference type="PROSITE" id="PS50112"/>
    </source>
</evidence>
<reference evidence="17" key="2">
    <citation type="journal article" date="2013" name="Stand. Genomic Sci.">
        <title>Complete genome sequence of Desulfocapsa sulfexigens, a marine deltaproteobacterium specialized in disproportionating inorganic sulfur compounds.</title>
        <authorList>
            <person name="Finster K.W."/>
            <person name="Kjeldsen K.U."/>
            <person name="Kube M."/>
            <person name="Reinhardt R."/>
            <person name="Mussmann M."/>
            <person name="Amann R."/>
            <person name="Schreiber L."/>
        </authorList>
    </citation>
    <scope>NUCLEOTIDE SEQUENCE [LARGE SCALE GENOMIC DNA]</scope>
    <source>
        <strain evidence="17">DSM 10523 / SB164P1</strain>
    </source>
</reference>
<dbReference type="SUPFAM" id="SSF52172">
    <property type="entry name" value="CheY-like"/>
    <property type="match status" value="1"/>
</dbReference>
<dbReference type="InterPro" id="IPR011006">
    <property type="entry name" value="CheY-like_superfamily"/>
</dbReference>
<dbReference type="InterPro" id="IPR011620">
    <property type="entry name" value="Sig_transdc_His_kinase_LytS_TM"/>
</dbReference>
<dbReference type="Pfam" id="PF00072">
    <property type="entry name" value="Response_reg"/>
    <property type="match status" value="1"/>
</dbReference>